<comment type="subcellular location">
    <subcellularLocation>
        <location evidence="1">Cell outer membrane</location>
    </subcellularLocation>
</comment>
<proteinExistence type="predicted"/>
<evidence type="ECO:0000256" key="3">
    <source>
        <dbReference type="ARBA" id="ARBA00023136"/>
    </source>
</evidence>
<accession>A0A5J4QXA7</accession>
<organism evidence="7">
    <name type="scientific">termite gut metagenome</name>
    <dbReference type="NCBI Taxonomy" id="433724"/>
    <lineage>
        <taxon>unclassified sequences</taxon>
        <taxon>metagenomes</taxon>
        <taxon>organismal metagenomes</taxon>
    </lineage>
</organism>
<name>A0A5J4QXA7_9ZZZZ</name>
<dbReference type="InterPro" id="IPR012944">
    <property type="entry name" value="SusD_RagB_dom"/>
</dbReference>
<dbReference type="PROSITE" id="PS51257">
    <property type="entry name" value="PROKAR_LIPOPROTEIN"/>
    <property type="match status" value="1"/>
</dbReference>
<dbReference type="AlphaFoldDB" id="A0A5J4QXA7"/>
<dbReference type="EMBL" id="SNRY01002419">
    <property type="protein sequence ID" value="KAA6325173.1"/>
    <property type="molecule type" value="Genomic_DNA"/>
</dbReference>
<evidence type="ECO:0000313" key="7">
    <source>
        <dbReference type="EMBL" id="KAA6325173.1"/>
    </source>
</evidence>
<dbReference type="Pfam" id="PF07980">
    <property type="entry name" value="SusD_RagB"/>
    <property type="match status" value="1"/>
</dbReference>
<comment type="caution">
    <text evidence="7">The sequence shown here is derived from an EMBL/GenBank/DDBJ whole genome shotgun (WGS) entry which is preliminary data.</text>
</comment>
<dbReference type="Gene3D" id="1.25.40.390">
    <property type="match status" value="1"/>
</dbReference>
<sequence>MKRNYFKTLLTAVSFFALFSCEDTDDPVITGVVKTDDELLAFANGVYPPLQRLSSSYSFLLESTSESTISFEDGEDADGPLVSRFETDLNNWYPTKIFNYLYVSIGEANRTLEKIDAIEKNEGDALVPESKFTPKALDLAKARVKFVRALDYLYLTQLWGEVPLILSTKPTTAERTERKPIDEVYEQIVKDLKEAAQGLPEFDNIRSNPSKGAANAILARAYLTWASKPLSQAEVATIANTQNDPDPLLESEWDADKLQQAVEYADKVISSGRYRLENDFENNFGVRAENFSEEHIFTIHHDGDNRGDAQGNHQTHCPFTFRFDLKEDNHIGPADVTLLDRYEEGDKRKRFSITTELYNIDEEVNATPTAVTDYKKYDFTFPVTSPRYAKFIHRSPKFPEAAYGTQEGQPNNINRIEIRYAEVLLIKAEALFFLGQVDAAKNIINELRERAFGEHFEHNNNKLTTLTQEDLEKEWDLELVFEQKHWQNLVRWRKLVETVLTVKDFEYYKEDYKDGGTEIHIHEDARKTNYPFFAKIYKHLHAKEKNVSGKFYRFPIPKGLSGNDLGIAQNPGY</sequence>
<protein>
    <submittedName>
        <fullName evidence="7">RagB/SusD family nutrient uptake outer membrane protein</fullName>
    </submittedName>
</protein>
<dbReference type="Pfam" id="PF14322">
    <property type="entry name" value="SusD-like_3"/>
    <property type="match status" value="1"/>
</dbReference>
<keyword evidence="4" id="KW-0998">Cell outer membrane</keyword>
<reference evidence="7" key="1">
    <citation type="submission" date="2019-03" db="EMBL/GenBank/DDBJ databases">
        <title>Single cell metagenomics reveals metabolic interactions within the superorganism composed of flagellate Streblomastix strix and complex community of Bacteroidetes bacteria on its surface.</title>
        <authorList>
            <person name="Treitli S.C."/>
            <person name="Kolisko M."/>
            <person name="Husnik F."/>
            <person name="Keeling P."/>
            <person name="Hampl V."/>
        </authorList>
    </citation>
    <scope>NUCLEOTIDE SEQUENCE</scope>
    <source>
        <strain evidence="7">STM</strain>
    </source>
</reference>
<gene>
    <name evidence="7" type="ORF">EZS27_025583</name>
</gene>
<feature type="domain" description="RagB/SusD" evidence="5">
    <location>
        <begin position="328"/>
        <end position="573"/>
    </location>
</feature>
<evidence type="ECO:0000259" key="6">
    <source>
        <dbReference type="Pfam" id="PF14322"/>
    </source>
</evidence>
<dbReference type="SUPFAM" id="SSF48452">
    <property type="entry name" value="TPR-like"/>
    <property type="match status" value="1"/>
</dbReference>
<evidence type="ECO:0000256" key="4">
    <source>
        <dbReference type="ARBA" id="ARBA00023237"/>
    </source>
</evidence>
<dbReference type="InterPro" id="IPR011990">
    <property type="entry name" value="TPR-like_helical_dom_sf"/>
</dbReference>
<evidence type="ECO:0000259" key="5">
    <source>
        <dbReference type="Pfam" id="PF07980"/>
    </source>
</evidence>
<evidence type="ECO:0000256" key="1">
    <source>
        <dbReference type="ARBA" id="ARBA00004442"/>
    </source>
</evidence>
<keyword evidence="3" id="KW-0472">Membrane</keyword>
<evidence type="ECO:0000256" key="2">
    <source>
        <dbReference type="ARBA" id="ARBA00022729"/>
    </source>
</evidence>
<keyword evidence="2" id="KW-0732">Signal</keyword>
<dbReference type="GO" id="GO:0009279">
    <property type="term" value="C:cell outer membrane"/>
    <property type="evidence" value="ECO:0007669"/>
    <property type="project" value="UniProtKB-SubCell"/>
</dbReference>
<feature type="domain" description="SusD-like N-terminal" evidence="6">
    <location>
        <begin position="87"/>
        <end position="223"/>
    </location>
</feature>
<dbReference type="InterPro" id="IPR033985">
    <property type="entry name" value="SusD-like_N"/>
</dbReference>